<sequence>MFFSGVFGLVRPTDSPETMEMSNSQISHDSNSDDAVKIVSDEVDEILSHRNESLRLGSIQELIPDTQAFSSEISTSFSKTETIEAKLQTILASKTPWGRVKEIYYLE</sequence>
<gene>
    <name evidence="2" type="ORF">PXEA_LOCUS20425</name>
</gene>
<feature type="region of interest" description="Disordered" evidence="1">
    <location>
        <begin position="14"/>
        <end position="33"/>
    </location>
</feature>
<evidence type="ECO:0000313" key="2">
    <source>
        <dbReference type="EMBL" id="VEL26985.1"/>
    </source>
</evidence>
<name>A0A3S5BJX9_9PLAT</name>
<keyword evidence="3" id="KW-1185">Reference proteome</keyword>
<comment type="caution">
    <text evidence="2">The sequence shown here is derived from an EMBL/GenBank/DDBJ whole genome shotgun (WGS) entry which is preliminary data.</text>
</comment>
<reference evidence="2" key="1">
    <citation type="submission" date="2018-11" db="EMBL/GenBank/DDBJ databases">
        <authorList>
            <consortium name="Pathogen Informatics"/>
        </authorList>
    </citation>
    <scope>NUCLEOTIDE SEQUENCE</scope>
</reference>
<dbReference type="AlphaFoldDB" id="A0A3S5BJX9"/>
<evidence type="ECO:0000313" key="3">
    <source>
        <dbReference type="Proteomes" id="UP000784294"/>
    </source>
</evidence>
<dbReference type="Proteomes" id="UP000784294">
    <property type="component" value="Unassembled WGS sequence"/>
</dbReference>
<protein>
    <submittedName>
        <fullName evidence="2">Uncharacterized protein</fullName>
    </submittedName>
</protein>
<organism evidence="2 3">
    <name type="scientific">Protopolystoma xenopodis</name>
    <dbReference type="NCBI Taxonomy" id="117903"/>
    <lineage>
        <taxon>Eukaryota</taxon>
        <taxon>Metazoa</taxon>
        <taxon>Spiralia</taxon>
        <taxon>Lophotrochozoa</taxon>
        <taxon>Platyhelminthes</taxon>
        <taxon>Monogenea</taxon>
        <taxon>Polyopisthocotylea</taxon>
        <taxon>Polystomatidea</taxon>
        <taxon>Polystomatidae</taxon>
        <taxon>Protopolystoma</taxon>
    </lineage>
</organism>
<evidence type="ECO:0000256" key="1">
    <source>
        <dbReference type="SAM" id="MobiDB-lite"/>
    </source>
</evidence>
<feature type="compositionally biased region" description="Polar residues" evidence="1">
    <location>
        <begin position="20"/>
        <end position="29"/>
    </location>
</feature>
<dbReference type="EMBL" id="CAAALY010084087">
    <property type="protein sequence ID" value="VEL26985.1"/>
    <property type="molecule type" value="Genomic_DNA"/>
</dbReference>
<accession>A0A3S5BJX9</accession>
<proteinExistence type="predicted"/>